<organism evidence="1 2">
    <name type="scientific">Anaeromicrobium sediminis</name>
    <dbReference type="NCBI Taxonomy" id="1478221"/>
    <lineage>
        <taxon>Bacteria</taxon>
        <taxon>Bacillati</taxon>
        <taxon>Bacillota</taxon>
        <taxon>Clostridia</taxon>
        <taxon>Peptostreptococcales</taxon>
        <taxon>Thermotaleaceae</taxon>
        <taxon>Anaeromicrobium</taxon>
    </lineage>
</organism>
<reference evidence="1 2" key="1">
    <citation type="submission" date="2017-06" db="EMBL/GenBank/DDBJ databases">
        <title>Draft genome sequence of anaerobic fermentative bacterium Anaeromicrobium sediminis DY2726D isolated from West Pacific Ocean sediments.</title>
        <authorList>
            <person name="Zeng X."/>
        </authorList>
    </citation>
    <scope>NUCLEOTIDE SEQUENCE [LARGE SCALE GENOMIC DNA]</scope>
    <source>
        <strain evidence="1 2">DY2726D</strain>
    </source>
</reference>
<accession>A0A267MLP5</accession>
<proteinExistence type="predicted"/>
<sequence length="64" mass="7676">MDTIERNQFETYQHEFNQLGYVLDKFEGFCGYGYYHMTKSKFDKGSKIWFFTGDVESTLELLKI</sequence>
<protein>
    <submittedName>
        <fullName evidence="1">Uncharacterized protein</fullName>
    </submittedName>
</protein>
<dbReference type="Proteomes" id="UP000216024">
    <property type="component" value="Unassembled WGS sequence"/>
</dbReference>
<name>A0A267MLP5_9FIRM</name>
<dbReference type="RefSeq" id="WP_095132569.1">
    <property type="nucleotide sequence ID" value="NZ_NIBG01000005.1"/>
</dbReference>
<dbReference type="AlphaFoldDB" id="A0A267MLP5"/>
<evidence type="ECO:0000313" key="2">
    <source>
        <dbReference type="Proteomes" id="UP000216024"/>
    </source>
</evidence>
<gene>
    <name evidence="1" type="ORF">CCE28_07515</name>
</gene>
<comment type="caution">
    <text evidence="1">The sequence shown here is derived from an EMBL/GenBank/DDBJ whole genome shotgun (WGS) entry which is preliminary data.</text>
</comment>
<keyword evidence="2" id="KW-1185">Reference proteome</keyword>
<evidence type="ECO:0000313" key="1">
    <source>
        <dbReference type="EMBL" id="PAB59795.1"/>
    </source>
</evidence>
<dbReference type="EMBL" id="NIBG01000005">
    <property type="protein sequence ID" value="PAB59795.1"/>
    <property type="molecule type" value="Genomic_DNA"/>
</dbReference>